<evidence type="ECO:0000259" key="4">
    <source>
        <dbReference type="Pfam" id="PF00535"/>
    </source>
</evidence>
<dbReference type="Pfam" id="PF00535">
    <property type="entry name" value="Glycos_transf_2"/>
    <property type="match status" value="1"/>
</dbReference>
<keyword evidence="2" id="KW-0328">Glycosyltransferase</keyword>
<dbReference type="PANTHER" id="PTHR43685">
    <property type="entry name" value="GLYCOSYLTRANSFERASE"/>
    <property type="match status" value="1"/>
</dbReference>
<reference evidence="5" key="1">
    <citation type="submission" date="2018-06" db="EMBL/GenBank/DDBJ databases">
        <title>Genetic diversity of the Aeromonas Hydrophila O antigens and development of a suspension array for serotype detection.</title>
        <authorList>
            <person name="Cao H."/>
            <person name="Liu B."/>
        </authorList>
    </citation>
    <scope>NUCLEOTIDE SEQUENCE</scope>
    <source>
        <strain evidence="5">G5374</strain>
    </source>
</reference>
<name>A0A346ACD5_AERHY</name>
<evidence type="ECO:0000256" key="2">
    <source>
        <dbReference type="ARBA" id="ARBA00022676"/>
    </source>
</evidence>
<dbReference type="InterPro" id="IPR001173">
    <property type="entry name" value="Glyco_trans_2-like"/>
</dbReference>
<dbReference type="SUPFAM" id="SSF53448">
    <property type="entry name" value="Nucleotide-diphospho-sugar transferases"/>
    <property type="match status" value="1"/>
</dbReference>
<evidence type="ECO:0000313" key="5">
    <source>
        <dbReference type="EMBL" id="AXL04897.1"/>
    </source>
</evidence>
<dbReference type="Gene3D" id="3.90.550.10">
    <property type="entry name" value="Spore Coat Polysaccharide Biosynthesis Protein SpsA, Chain A"/>
    <property type="match status" value="1"/>
</dbReference>
<dbReference type="PANTHER" id="PTHR43685:SF5">
    <property type="entry name" value="GLYCOSYLTRANSFERASE EPSE-RELATED"/>
    <property type="match status" value="1"/>
</dbReference>
<accession>A0A346ACD5</accession>
<dbReference type="AlphaFoldDB" id="A0A346ACD5"/>
<feature type="domain" description="Glycosyltransferase 2-like" evidence="4">
    <location>
        <begin position="7"/>
        <end position="140"/>
    </location>
</feature>
<dbReference type="GO" id="GO:0016757">
    <property type="term" value="F:glycosyltransferase activity"/>
    <property type="evidence" value="ECO:0007669"/>
    <property type="project" value="UniProtKB-KW"/>
</dbReference>
<dbReference type="InterPro" id="IPR029044">
    <property type="entry name" value="Nucleotide-diphossugar_trans"/>
</dbReference>
<dbReference type="EMBL" id="MH449676">
    <property type="protein sequence ID" value="AXL04897.1"/>
    <property type="molecule type" value="Genomic_DNA"/>
</dbReference>
<proteinExistence type="inferred from homology"/>
<evidence type="ECO:0000256" key="3">
    <source>
        <dbReference type="ARBA" id="ARBA00022679"/>
    </source>
</evidence>
<gene>
    <name evidence="5" type="primary">gt7</name>
</gene>
<protein>
    <submittedName>
        <fullName evidence="5">Glycosyltransferase</fullName>
    </submittedName>
</protein>
<dbReference type="InterPro" id="IPR050834">
    <property type="entry name" value="Glycosyltransf_2"/>
</dbReference>
<comment type="similarity">
    <text evidence="1">Belongs to the glycosyltransferase 2 family.</text>
</comment>
<organism evidence="5">
    <name type="scientific">Aeromonas hydrophila</name>
    <dbReference type="NCBI Taxonomy" id="644"/>
    <lineage>
        <taxon>Bacteria</taxon>
        <taxon>Pseudomonadati</taxon>
        <taxon>Pseudomonadota</taxon>
        <taxon>Gammaproteobacteria</taxon>
        <taxon>Aeromonadales</taxon>
        <taxon>Aeromonadaceae</taxon>
        <taxon>Aeromonas</taxon>
    </lineage>
</organism>
<evidence type="ECO:0000256" key="1">
    <source>
        <dbReference type="ARBA" id="ARBA00006739"/>
    </source>
</evidence>
<sequence length="273" mass="31607">MSPCVAVIMSVYKSDKLEDFKLSVESVIGQDYDNLRLFIWQDGPVAPEVGVYLQELRFNPRCVINHSSINKGLAFSLNKMIDLIIDDGSYDFIARMDSDDISYPSRITKQVEFFEKNINVDVLGANCREFGADFALSEKSLPKSHEQLIDFSIVRCPFIHPTVMFRSRVFSDKSIRYPTDTALTEDMALWFLLLVNDFKFANLSETLLDYRLNEATLSRRRGLAKSMSEVKMRFHYMGRLKRYSLRNIAGVLTRLVFHVMPLSLVRLAYRHMR</sequence>
<keyword evidence="3 5" id="KW-0808">Transferase</keyword>